<dbReference type="InterPro" id="IPR018497">
    <property type="entry name" value="Peptidase_M13_C"/>
</dbReference>
<reference evidence="12 13" key="1">
    <citation type="journal article" date="2018" name="Mol. Biol. Evol.">
        <title>Broad Genomic Sampling Reveals a Smut Pathogenic Ancestry of the Fungal Clade Ustilaginomycotina.</title>
        <authorList>
            <person name="Kijpornyongpan T."/>
            <person name="Mondo S.J."/>
            <person name="Barry K."/>
            <person name="Sandor L."/>
            <person name="Lee J."/>
            <person name="Lipzen A."/>
            <person name="Pangilinan J."/>
            <person name="LaButti K."/>
            <person name="Hainaut M."/>
            <person name="Henrissat B."/>
            <person name="Grigoriev I.V."/>
            <person name="Spatafora J.W."/>
            <person name="Aime M.C."/>
        </authorList>
    </citation>
    <scope>NUCLEOTIDE SEQUENCE [LARGE SCALE GENOMIC DNA]</scope>
    <source>
        <strain evidence="12 13">MCA 4186</strain>
    </source>
</reference>
<evidence type="ECO:0000313" key="13">
    <source>
        <dbReference type="Proteomes" id="UP000245946"/>
    </source>
</evidence>
<keyword evidence="5" id="KW-0378">Hydrolase</keyword>
<evidence type="ECO:0000256" key="9">
    <source>
        <dbReference type="SAM" id="Phobius"/>
    </source>
</evidence>
<name>A0A316Z5K3_9BASI</name>
<evidence type="ECO:0000256" key="4">
    <source>
        <dbReference type="ARBA" id="ARBA00022723"/>
    </source>
</evidence>
<dbReference type="PANTHER" id="PTHR11733:SF167">
    <property type="entry name" value="FI17812P1-RELATED"/>
    <property type="match status" value="1"/>
</dbReference>
<dbReference type="AlphaFoldDB" id="A0A316Z5K3"/>
<dbReference type="Pfam" id="PF05649">
    <property type="entry name" value="Peptidase_M13_N"/>
    <property type="match status" value="1"/>
</dbReference>
<dbReference type="EMBL" id="KZ819299">
    <property type="protein sequence ID" value="PWN96344.1"/>
    <property type="molecule type" value="Genomic_DNA"/>
</dbReference>
<dbReference type="InterPro" id="IPR024079">
    <property type="entry name" value="MetalloPept_cat_dom_sf"/>
</dbReference>
<evidence type="ECO:0000256" key="8">
    <source>
        <dbReference type="SAM" id="MobiDB-lite"/>
    </source>
</evidence>
<comment type="cofactor">
    <cofactor evidence="1">
        <name>Zn(2+)</name>
        <dbReference type="ChEBI" id="CHEBI:29105"/>
    </cofactor>
</comment>
<dbReference type="GeneID" id="37272960"/>
<dbReference type="PANTHER" id="PTHR11733">
    <property type="entry name" value="ZINC METALLOPROTEASE FAMILY M13 NEPRILYSIN-RELATED"/>
    <property type="match status" value="1"/>
</dbReference>
<keyword evidence="4" id="KW-0479">Metal-binding</keyword>
<feature type="region of interest" description="Disordered" evidence="8">
    <location>
        <begin position="1"/>
        <end position="23"/>
    </location>
</feature>
<dbReference type="GO" id="GO:0004222">
    <property type="term" value="F:metalloendopeptidase activity"/>
    <property type="evidence" value="ECO:0007669"/>
    <property type="project" value="InterPro"/>
</dbReference>
<protein>
    <submittedName>
        <fullName evidence="12">Zincin</fullName>
    </submittedName>
</protein>
<keyword evidence="9" id="KW-0472">Membrane</keyword>
<keyword evidence="3" id="KW-0645">Protease</keyword>
<evidence type="ECO:0000259" key="11">
    <source>
        <dbReference type="Pfam" id="PF05649"/>
    </source>
</evidence>
<comment type="similarity">
    <text evidence="2">Belongs to the peptidase M13 family.</text>
</comment>
<dbReference type="Gene3D" id="3.40.390.10">
    <property type="entry name" value="Collagenase (Catalytic Domain)"/>
    <property type="match status" value="1"/>
</dbReference>
<dbReference type="SUPFAM" id="SSF55486">
    <property type="entry name" value="Metalloproteases ('zincins'), catalytic domain"/>
    <property type="match status" value="1"/>
</dbReference>
<dbReference type="GO" id="GO:0016485">
    <property type="term" value="P:protein processing"/>
    <property type="evidence" value="ECO:0007669"/>
    <property type="project" value="TreeGrafter"/>
</dbReference>
<dbReference type="GO" id="GO:0005886">
    <property type="term" value="C:plasma membrane"/>
    <property type="evidence" value="ECO:0007669"/>
    <property type="project" value="TreeGrafter"/>
</dbReference>
<gene>
    <name evidence="12" type="ORF">FA09DRAFT_361917</name>
</gene>
<feature type="compositionally biased region" description="Pro residues" evidence="8">
    <location>
        <begin position="90"/>
        <end position="114"/>
    </location>
</feature>
<dbReference type="Proteomes" id="UP000245946">
    <property type="component" value="Unassembled WGS sequence"/>
</dbReference>
<accession>A0A316Z5K3</accession>
<keyword evidence="7" id="KW-0482">Metalloprotease</keyword>
<evidence type="ECO:0000256" key="2">
    <source>
        <dbReference type="ARBA" id="ARBA00007357"/>
    </source>
</evidence>
<feature type="domain" description="Peptidase M13 C-terminal" evidence="10">
    <location>
        <begin position="630"/>
        <end position="837"/>
    </location>
</feature>
<evidence type="ECO:0000256" key="3">
    <source>
        <dbReference type="ARBA" id="ARBA00022670"/>
    </source>
</evidence>
<dbReference type="InterPro" id="IPR042089">
    <property type="entry name" value="Peptidase_M13_dom_2"/>
</dbReference>
<dbReference type="GO" id="GO:0046872">
    <property type="term" value="F:metal ion binding"/>
    <property type="evidence" value="ECO:0007669"/>
    <property type="project" value="UniProtKB-KW"/>
</dbReference>
<evidence type="ECO:0000259" key="10">
    <source>
        <dbReference type="Pfam" id="PF01431"/>
    </source>
</evidence>
<dbReference type="PRINTS" id="PR00786">
    <property type="entry name" value="NEPRILYSIN"/>
</dbReference>
<dbReference type="STRING" id="58919.A0A316Z5K3"/>
<feature type="region of interest" description="Disordered" evidence="8">
    <location>
        <begin position="244"/>
        <end position="267"/>
    </location>
</feature>
<feature type="compositionally biased region" description="Basic residues" evidence="8">
    <location>
        <begin position="79"/>
        <end position="89"/>
    </location>
</feature>
<proteinExistence type="inferred from homology"/>
<keyword evidence="13" id="KW-1185">Reference proteome</keyword>
<dbReference type="InterPro" id="IPR000718">
    <property type="entry name" value="Peptidase_M13"/>
</dbReference>
<evidence type="ECO:0000256" key="7">
    <source>
        <dbReference type="ARBA" id="ARBA00023049"/>
    </source>
</evidence>
<feature type="transmembrane region" description="Helical" evidence="9">
    <location>
        <begin position="54"/>
        <end position="76"/>
    </location>
</feature>
<dbReference type="OrthoDB" id="6475849at2759"/>
<evidence type="ECO:0000256" key="6">
    <source>
        <dbReference type="ARBA" id="ARBA00022833"/>
    </source>
</evidence>
<sequence>MPAAADERAPLLGQRSADEPAEAPRGFVARTRAHLARTFAPLASPQTLRPLERFLLFLVLALLLTAAVLGGLFAGARAHHPPHPHRHPPHGPPHPPHPPHGPPPPPHGPHPHGPPCTTADCVRTAADLLRAIDTTADPCDDFYQYATGGWREAHPIPADAALYGMAQDITKTNAAVIQRLLNEAPDAKVNTADDSEKAIDARNIAKLRDYYTSCTDRAAQDAAGAKPLLDVVSHLRALYRTGAAEREPVQHSPVPGSEPAPLPPQAGRQQGLTEALAWAHARGMMAFFSWTIQGEPVKDPTFATPWLQPDGLGLPNKDYYTDKDETDFYRTVVADALVALAAAEQDSLSAEKKQRKPESEKKIRARADAVVELEIALAAITPENEDLEDPLGTYNPTSFAELSRNLSSLEVATYFHDLGAARPESINVLSPRFVRRLDSLISRTPDDVLEAYLVWTAMRTLGLALGPNVPLRRPLDALDRRSKGIGADATEDRATFCQNSLNDVLGFLTGRFFVADSFPPQSKEKAELIIHNIIRAFKSRLPELAWLDDATRARAERKADAIRIKVGWPESPQTKDAGAMERFYADFDVKPKDFFGNVARSLARGVRHDWAAAGKTLDAKAWEMIPSEVNAYYTPLANEIVFPAGILQPAYFSYRWTDALQYGAFGSVAGHETSHAFDPSGRLYDEDGRLKNWWSDETAARFDERKNCIIDWYGKQTIPDGKGGELHLRSKYTIGEDIGDLGGLAASWRAWQESLKTPGAAERNPALPGLEHLSNEQLFYLAYAVGWARNLRQSEAILRWRTDPHSPTKFRVNAALANIKEFGAAWGCKAGRDKMSRGNESCIIW</sequence>
<organism evidence="12 13">
    <name type="scientific">Tilletiopsis washingtonensis</name>
    <dbReference type="NCBI Taxonomy" id="58919"/>
    <lineage>
        <taxon>Eukaryota</taxon>
        <taxon>Fungi</taxon>
        <taxon>Dikarya</taxon>
        <taxon>Basidiomycota</taxon>
        <taxon>Ustilaginomycotina</taxon>
        <taxon>Exobasidiomycetes</taxon>
        <taxon>Entylomatales</taxon>
        <taxon>Entylomatales incertae sedis</taxon>
        <taxon>Tilletiopsis</taxon>
    </lineage>
</organism>
<dbReference type="CDD" id="cd08662">
    <property type="entry name" value="M13"/>
    <property type="match status" value="1"/>
</dbReference>
<dbReference type="Gene3D" id="1.10.1380.10">
    <property type="entry name" value="Neutral endopeptidase , domain2"/>
    <property type="match status" value="1"/>
</dbReference>
<keyword evidence="9" id="KW-0812">Transmembrane</keyword>
<evidence type="ECO:0000256" key="5">
    <source>
        <dbReference type="ARBA" id="ARBA00022801"/>
    </source>
</evidence>
<dbReference type="InterPro" id="IPR008753">
    <property type="entry name" value="Peptidase_M13_N"/>
</dbReference>
<dbReference type="RefSeq" id="XP_025596623.1">
    <property type="nucleotide sequence ID" value="XM_025745416.1"/>
</dbReference>
<keyword evidence="9" id="KW-1133">Transmembrane helix</keyword>
<dbReference type="Pfam" id="PF01431">
    <property type="entry name" value="Peptidase_M13"/>
    <property type="match status" value="1"/>
</dbReference>
<dbReference type="PROSITE" id="PS51885">
    <property type="entry name" value="NEPRILYSIN"/>
    <property type="match status" value="1"/>
</dbReference>
<feature type="region of interest" description="Disordered" evidence="8">
    <location>
        <begin position="79"/>
        <end position="115"/>
    </location>
</feature>
<evidence type="ECO:0000256" key="1">
    <source>
        <dbReference type="ARBA" id="ARBA00001947"/>
    </source>
</evidence>
<feature type="domain" description="Peptidase M13 N-terminal" evidence="11">
    <location>
        <begin position="138"/>
        <end position="569"/>
    </location>
</feature>
<evidence type="ECO:0000313" key="12">
    <source>
        <dbReference type="EMBL" id="PWN96344.1"/>
    </source>
</evidence>
<keyword evidence="6" id="KW-0862">Zinc</keyword>